<name>A0ABS8C4R9_9ALTE</name>
<protein>
    <submittedName>
        <fullName evidence="2">Uncharacterized protein</fullName>
    </submittedName>
</protein>
<evidence type="ECO:0000313" key="3">
    <source>
        <dbReference type="Proteomes" id="UP000633814"/>
    </source>
</evidence>
<keyword evidence="1" id="KW-0812">Transmembrane</keyword>
<comment type="caution">
    <text evidence="2">The sequence shown here is derived from an EMBL/GenBank/DDBJ whole genome shotgun (WGS) entry which is preliminary data.</text>
</comment>
<dbReference type="EMBL" id="JAEINI020000006">
    <property type="protein sequence ID" value="MCB5227327.1"/>
    <property type="molecule type" value="Genomic_DNA"/>
</dbReference>
<feature type="transmembrane region" description="Helical" evidence="1">
    <location>
        <begin position="32"/>
        <end position="52"/>
    </location>
</feature>
<accession>A0ABS8C4R9</accession>
<proteinExistence type="predicted"/>
<organism evidence="2 3">
    <name type="scientific">Alishewanella maricola</name>
    <dbReference type="NCBI Taxonomy" id="2795740"/>
    <lineage>
        <taxon>Bacteria</taxon>
        <taxon>Pseudomonadati</taxon>
        <taxon>Pseudomonadota</taxon>
        <taxon>Gammaproteobacteria</taxon>
        <taxon>Alteromonadales</taxon>
        <taxon>Alteromonadaceae</taxon>
        <taxon>Alishewanella</taxon>
    </lineage>
</organism>
<evidence type="ECO:0000313" key="2">
    <source>
        <dbReference type="EMBL" id="MCB5227327.1"/>
    </source>
</evidence>
<evidence type="ECO:0000256" key="1">
    <source>
        <dbReference type="SAM" id="Phobius"/>
    </source>
</evidence>
<dbReference type="Proteomes" id="UP000633814">
    <property type="component" value="Unassembled WGS sequence"/>
</dbReference>
<keyword evidence="1" id="KW-1133">Transmembrane helix</keyword>
<gene>
    <name evidence="2" type="ORF">JAO78_010930</name>
</gene>
<dbReference type="RefSeq" id="WP_226751388.1">
    <property type="nucleotide sequence ID" value="NZ_JAEINI020000006.1"/>
</dbReference>
<reference evidence="2 3" key="1">
    <citation type="submission" date="2021-10" db="EMBL/GenBank/DDBJ databases">
        <title>Alishewanella koreense sp. nov. isolated from seawater of southwestern coast in South Korea and the proposal for the reclassification of Rheinheimera perlucida and Rheinheimera tuosuensis as Arsukibacterium perlucida and Arsukibacterium tuosuensis.</title>
        <authorList>
            <person name="Kim K.H."/>
            <person name="Ruan W."/>
            <person name="Kim K.R."/>
            <person name="Baek J.H."/>
            <person name="Jeon C.O."/>
        </authorList>
    </citation>
    <scope>NUCLEOTIDE SEQUENCE [LARGE SCALE GENOMIC DNA]</scope>
    <source>
        <strain evidence="2 3">16-MA</strain>
    </source>
</reference>
<sequence length="55" mass="5918">MKKNLLAILTALAITASYFLLTAVSPEMTLGMKATLLAVLATVFYVLFAALLKKD</sequence>
<keyword evidence="1" id="KW-0472">Membrane</keyword>
<keyword evidence="3" id="KW-1185">Reference proteome</keyword>